<keyword evidence="2" id="KW-0067">ATP-binding</keyword>
<keyword evidence="1" id="KW-0862">Zinc</keyword>
<keyword evidence="2" id="KW-0547">Nucleotide-binding</keyword>
<dbReference type="EMBL" id="CAJVQB010006362">
    <property type="protein sequence ID" value="CAG8682555.1"/>
    <property type="molecule type" value="Genomic_DNA"/>
</dbReference>
<comment type="caution">
    <text evidence="5">The sequence shown here is derived from an EMBL/GenBank/DDBJ whole genome shotgun (WGS) entry which is preliminary data.</text>
</comment>
<dbReference type="InterPro" id="IPR011009">
    <property type="entry name" value="Kinase-like_dom_sf"/>
</dbReference>
<dbReference type="PANTHER" id="PTHR45255:SF1">
    <property type="entry name" value="DNAJ HOMOLOG SUBFAMILY C MEMBER 24"/>
    <property type="match status" value="1"/>
</dbReference>
<protein>
    <submittedName>
        <fullName evidence="5">28360_t:CDS:1</fullName>
    </submittedName>
</protein>
<dbReference type="Gene3D" id="1.10.287.110">
    <property type="entry name" value="DnaJ domain"/>
    <property type="match status" value="1"/>
</dbReference>
<dbReference type="SUPFAM" id="SSF46565">
    <property type="entry name" value="Chaperone J-domain"/>
    <property type="match status" value="1"/>
</dbReference>
<sequence length="144" mass="17182">MTRHSKEWFYEKQIKLYNYRKFSKPKEVGRGGYGTVYKVAIKRLDFALKKLIVEENDEKNEKTIRKNDKEHHPDKSQTSLTNSEGMNKNEKVNQIIEAWKILKDPELRKVYDKELKATKLRHDGLFNSEIDLDDMEYDQGKYPP</sequence>
<evidence type="ECO:0000256" key="1">
    <source>
        <dbReference type="ARBA" id="ARBA00022833"/>
    </source>
</evidence>
<dbReference type="Proteomes" id="UP000789901">
    <property type="component" value="Unassembled WGS sequence"/>
</dbReference>
<evidence type="ECO:0000313" key="6">
    <source>
        <dbReference type="Proteomes" id="UP000789901"/>
    </source>
</evidence>
<evidence type="ECO:0000256" key="3">
    <source>
        <dbReference type="SAM" id="MobiDB-lite"/>
    </source>
</evidence>
<proteinExistence type="predicted"/>
<dbReference type="PROSITE" id="PS50076">
    <property type="entry name" value="DNAJ_2"/>
    <property type="match status" value="1"/>
</dbReference>
<evidence type="ECO:0000313" key="5">
    <source>
        <dbReference type="EMBL" id="CAG8682555.1"/>
    </source>
</evidence>
<dbReference type="PANTHER" id="PTHR45255">
    <property type="entry name" value="DNAJ HOMOLOG SUBFAMILY C MEMBER 24"/>
    <property type="match status" value="1"/>
</dbReference>
<dbReference type="Pfam" id="PF00226">
    <property type="entry name" value="DnaJ"/>
    <property type="match status" value="1"/>
</dbReference>
<accession>A0ABN7UVX1</accession>
<feature type="domain" description="J" evidence="4">
    <location>
        <begin position="15"/>
        <end position="115"/>
    </location>
</feature>
<dbReference type="InterPro" id="IPR017441">
    <property type="entry name" value="Protein_kinase_ATP_BS"/>
</dbReference>
<dbReference type="InterPro" id="IPR001623">
    <property type="entry name" value="DnaJ_domain"/>
</dbReference>
<gene>
    <name evidence="5" type="ORF">GMARGA_LOCUS11050</name>
</gene>
<feature type="compositionally biased region" description="Basic and acidic residues" evidence="3">
    <location>
        <begin position="57"/>
        <end position="75"/>
    </location>
</feature>
<dbReference type="InterPro" id="IPR036869">
    <property type="entry name" value="J_dom_sf"/>
</dbReference>
<reference evidence="5 6" key="1">
    <citation type="submission" date="2021-06" db="EMBL/GenBank/DDBJ databases">
        <authorList>
            <person name="Kallberg Y."/>
            <person name="Tangrot J."/>
            <person name="Rosling A."/>
        </authorList>
    </citation>
    <scope>NUCLEOTIDE SEQUENCE [LARGE SCALE GENOMIC DNA]</scope>
    <source>
        <strain evidence="5 6">120-4 pot B 10/14</strain>
    </source>
</reference>
<dbReference type="SUPFAM" id="SSF56112">
    <property type="entry name" value="Protein kinase-like (PK-like)"/>
    <property type="match status" value="1"/>
</dbReference>
<evidence type="ECO:0000259" key="4">
    <source>
        <dbReference type="PROSITE" id="PS50076"/>
    </source>
</evidence>
<feature type="binding site" evidence="2">
    <location>
        <position position="49"/>
    </location>
    <ligand>
        <name>ATP</name>
        <dbReference type="ChEBI" id="CHEBI:30616"/>
    </ligand>
</feature>
<feature type="compositionally biased region" description="Polar residues" evidence="3">
    <location>
        <begin position="76"/>
        <end position="86"/>
    </location>
</feature>
<dbReference type="PROSITE" id="PS00107">
    <property type="entry name" value="PROTEIN_KINASE_ATP"/>
    <property type="match status" value="1"/>
</dbReference>
<keyword evidence="6" id="KW-1185">Reference proteome</keyword>
<organism evidence="5 6">
    <name type="scientific">Gigaspora margarita</name>
    <dbReference type="NCBI Taxonomy" id="4874"/>
    <lineage>
        <taxon>Eukaryota</taxon>
        <taxon>Fungi</taxon>
        <taxon>Fungi incertae sedis</taxon>
        <taxon>Mucoromycota</taxon>
        <taxon>Glomeromycotina</taxon>
        <taxon>Glomeromycetes</taxon>
        <taxon>Diversisporales</taxon>
        <taxon>Gigasporaceae</taxon>
        <taxon>Gigaspora</taxon>
    </lineage>
</organism>
<feature type="region of interest" description="Disordered" evidence="3">
    <location>
        <begin position="57"/>
        <end position="89"/>
    </location>
</feature>
<name>A0ABN7UVX1_GIGMA</name>
<evidence type="ECO:0000256" key="2">
    <source>
        <dbReference type="PROSITE-ProRule" id="PRU10141"/>
    </source>
</evidence>